<dbReference type="EMBL" id="GL945437">
    <property type="protein sequence ID" value="EGO22519.1"/>
    <property type="molecule type" value="Genomic_DNA"/>
</dbReference>
<dbReference type="RefSeq" id="XP_007321057.1">
    <property type="nucleotide sequence ID" value="XM_007320995.1"/>
</dbReference>
<sequence length="314" mass="35158">MPNHTKIGLTLKDHIATLVPAFEAAECTRGQEHLLYEPWNVALSWLTFGRSTSRPSGSNPTSDKLPPLQVVPLARTRWQFTDTPDLGVVASENDEILSSTLSSLSTFTLSSRTAPTSGIFPPPDVGVVASENDEILSSTLSSLPTLTLSSRTASVALSQSNVHSRVDRDSYRIPDFAILSRTGRGEKLREQVPFIVEVKPHTIDGDPEVEFLTMMEQVVYQAKAVFSTYPEQQSLHVICAVGRYYKMLHLKRHMFAGVVFPDPSAEYRPETSGFDDIISMERACISRSLLNYNKTDYDKQWKTQFTYVLNKYMD</sequence>
<dbReference type="AlphaFoldDB" id="F8P2Y7"/>
<proteinExistence type="predicted"/>
<name>F8P2Y7_SERL9</name>
<gene>
    <name evidence="1" type="ORF">SERLADRAFT_440540</name>
</gene>
<dbReference type="GeneID" id="18815383"/>
<protein>
    <submittedName>
        <fullName evidence="1">Uncharacterized protein</fullName>
    </submittedName>
</protein>
<reference evidence="1" key="1">
    <citation type="submission" date="2011-04" db="EMBL/GenBank/DDBJ databases">
        <title>Evolution of plant cell wall degrading machinery underlies the functional diversity of forest fungi.</title>
        <authorList>
            <consortium name="US DOE Joint Genome Institute (JGI-PGF)"/>
            <person name="Eastwood D.C."/>
            <person name="Floudas D."/>
            <person name="Binder M."/>
            <person name="Majcherczyk A."/>
            <person name="Schneider P."/>
            <person name="Aerts A."/>
            <person name="Asiegbu F.O."/>
            <person name="Baker S.E."/>
            <person name="Barry K."/>
            <person name="Bendiksby M."/>
            <person name="Blumentritt M."/>
            <person name="Coutinho P.M."/>
            <person name="Cullen D."/>
            <person name="Cullen D."/>
            <person name="Gathman A."/>
            <person name="Goodell B."/>
            <person name="Henrissat B."/>
            <person name="Ihrmark K."/>
            <person name="Kauserud H."/>
            <person name="Kohler A."/>
            <person name="LaButti K."/>
            <person name="Lapidus A."/>
            <person name="Lavin J.L."/>
            <person name="Lee Y.-H."/>
            <person name="Lindquist E."/>
            <person name="Lilly W."/>
            <person name="Lucas S."/>
            <person name="Morin E."/>
            <person name="Murat C."/>
            <person name="Oguiza J.A."/>
            <person name="Park J."/>
            <person name="Pisabarro A.G."/>
            <person name="Riley R."/>
            <person name="Rosling A."/>
            <person name="Salamov A."/>
            <person name="Schmidt O."/>
            <person name="Schmutz J."/>
            <person name="Skrede I."/>
            <person name="Stenlid J."/>
            <person name="Wiebenga A."/>
            <person name="Xie X."/>
            <person name="Kues U."/>
            <person name="Hibbett D.S."/>
            <person name="Hoffmeister D."/>
            <person name="Hogberg N."/>
            <person name="Martin F."/>
            <person name="Grigoriev I.V."/>
            <person name="Watkinson S.C."/>
        </authorList>
    </citation>
    <scope>NUCLEOTIDE SEQUENCE</scope>
    <source>
        <strain evidence="1">S7.9</strain>
    </source>
</reference>
<organism>
    <name type="scientific">Serpula lacrymans var. lacrymans (strain S7.9)</name>
    <name type="common">Dry rot fungus</name>
    <dbReference type="NCBI Taxonomy" id="578457"/>
    <lineage>
        <taxon>Eukaryota</taxon>
        <taxon>Fungi</taxon>
        <taxon>Dikarya</taxon>
        <taxon>Basidiomycota</taxon>
        <taxon>Agaricomycotina</taxon>
        <taxon>Agaricomycetes</taxon>
        <taxon>Agaricomycetidae</taxon>
        <taxon>Boletales</taxon>
        <taxon>Coniophorineae</taxon>
        <taxon>Serpulaceae</taxon>
        <taxon>Serpula</taxon>
    </lineage>
</organism>
<dbReference type="KEGG" id="sla:SERLADRAFT_440540"/>
<dbReference type="HOGENOM" id="CLU_076958_0_0_1"/>
<evidence type="ECO:0000313" key="1">
    <source>
        <dbReference type="EMBL" id="EGO22519.1"/>
    </source>
</evidence>
<accession>F8P2Y7</accession>
<dbReference type="Proteomes" id="UP000008064">
    <property type="component" value="Unassembled WGS sequence"/>
</dbReference>